<reference evidence="1" key="2">
    <citation type="submission" date="2020-06" db="EMBL/GenBank/DDBJ databases">
        <authorList>
            <person name="Sheffer M."/>
        </authorList>
    </citation>
    <scope>NUCLEOTIDE SEQUENCE</scope>
</reference>
<protein>
    <submittedName>
        <fullName evidence="1">Uncharacterized protein</fullName>
    </submittedName>
</protein>
<keyword evidence="2" id="KW-1185">Reference proteome</keyword>
<accession>A0A8T0E7F3</accession>
<gene>
    <name evidence="1" type="ORF">HNY73_023127</name>
</gene>
<proteinExistence type="predicted"/>
<dbReference type="EMBL" id="JABXBU010002231">
    <property type="protein sequence ID" value="KAF8765134.1"/>
    <property type="molecule type" value="Genomic_DNA"/>
</dbReference>
<sequence length="70" mass="8009">MAQFSALYLVPKLTQACSGLAAMFLLGHLCFSTDYKKISDNREKSRQQRLTRQSLFNGKILFADKKCETF</sequence>
<organism evidence="1 2">
    <name type="scientific">Argiope bruennichi</name>
    <name type="common">Wasp spider</name>
    <name type="synonym">Aranea bruennichi</name>
    <dbReference type="NCBI Taxonomy" id="94029"/>
    <lineage>
        <taxon>Eukaryota</taxon>
        <taxon>Metazoa</taxon>
        <taxon>Ecdysozoa</taxon>
        <taxon>Arthropoda</taxon>
        <taxon>Chelicerata</taxon>
        <taxon>Arachnida</taxon>
        <taxon>Araneae</taxon>
        <taxon>Araneomorphae</taxon>
        <taxon>Entelegynae</taxon>
        <taxon>Araneoidea</taxon>
        <taxon>Araneidae</taxon>
        <taxon>Argiope</taxon>
    </lineage>
</organism>
<dbReference type="Proteomes" id="UP000807504">
    <property type="component" value="Unassembled WGS sequence"/>
</dbReference>
<name>A0A8T0E7F3_ARGBR</name>
<evidence type="ECO:0000313" key="2">
    <source>
        <dbReference type="Proteomes" id="UP000807504"/>
    </source>
</evidence>
<evidence type="ECO:0000313" key="1">
    <source>
        <dbReference type="EMBL" id="KAF8765134.1"/>
    </source>
</evidence>
<dbReference type="AlphaFoldDB" id="A0A8T0E7F3"/>
<reference evidence="1" key="1">
    <citation type="journal article" date="2020" name="bioRxiv">
        <title>Chromosome-level reference genome of the European wasp spider Argiope bruennichi: a resource for studies on range expansion and evolutionary adaptation.</title>
        <authorList>
            <person name="Sheffer M.M."/>
            <person name="Hoppe A."/>
            <person name="Krehenwinkel H."/>
            <person name="Uhl G."/>
            <person name="Kuss A.W."/>
            <person name="Jensen L."/>
            <person name="Jensen C."/>
            <person name="Gillespie R.G."/>
            <person name="Hoff K.J."/>
            <person name="Prost S."/>
        </authorList>
    </citation>
    <scope>NUCLEOTIDE SEQUENCE</scope>
</reference>
<comment type="caution">
    <text evidence="1">The sequence shown here is derived from an EMBL/GenBank/DDBJ whole genome shotgun (WGS) entry which is preliminary data.</text>
</comment>